<evidence type="ECO:0000256" key="3">
    <source>
        <dbReference type="SAM" id="SignalP"/>
    </source>
</evidence>
<evidence type="ECO:0008006" key="6">
    <source>
        <dbReference type="Google" id="ProtNLM"/>
    </source>
</evidence>
<feature type="region of interest" description="Disordered" evidence="2">
    <location>
        <begin position="761"/>
        <end position="826"/>
    </location>
</feature>
<dbReference type="Proteomes" id="UP001583172">
    <property type="component" value="Unassembled WGS sequence"/>
</dbReference>
<feature type="compositionally biased region" description="Gly residues" evidence="2">
    <location>
        <begin position="391"/>
        <end position="409"/>
    </location>
</feature>
<feature type="compositionally biased region" description="Low complexity" evidence="2">
    <location>
        <begin position="811"/>
        <end position="822"/>
    </location>
</feature>
<sequence>MRVLHKLPPSLAALLVSALIVGDANASKISWWRKRQLSLLNPVVSISSDTATPPPSTTAQAAAAPVAPANNLMIKFGSSIVTGPGAQIPWNDTAYEPIMTFPPAEANRTYVALGIQLSMSLNSLDPLAILATSRLYLSYIQAGMRMRSVDRPVLLSEYNPLVPFRVADQDITNPAMLVTLLYVQPHPLILEDKFKLGFLGMELNETMRSGFNFQEFLDSAAITSLVATTWVVINGTIPEGAGAVTTTPGASSGLPTSGSAGGPIQTGIDGIVTTITSTSTNGFGFPVPIVTTLTMGGAGSTGVAGSLSSNGPAPTGDVNTGSLTPSGGDSTGVPGGPISSQFPGPTGGAETSMAGGQGPSDVASIATSGVSGVPTDTAGVPVVGTSAVSGSGSGNGPLPTGGGDYGYGTGAPQPSPSGSSASSSQGGPVAITTGVQSQNGTTTAFGMSSSSASGGLDQSQTGCAGLTLTVTATITIDGNGLPVGTSLPSGGGNGSFSLNVTMSGGYGYGTASSSGSASGTATKGSAIGVTSDSSTATPTSVKATTTASSSSSSRGGSCPKSSSGLSTGGDEGECGGDAPATSRASATTGSSKAPCEVCESLTRTTAAPAKTTCDVCQTKTSSSSKAPCEVCESATKALASTKAPCGDEGPCKATSSSKSPCDNDDDDDDDDDDAPCKATATKASATKSPCDVCESLTKTSEKPSSTKPPCDVCESLTKTTSTKTPCDVCESLTRTTKLSATASKTPCDVCDSLTRTSDKASVTLSKTSSSSHPTETSSPSCDPDEEDCEEDESEEAEEDEEEEDYEETDLPTQTTTTATPAPIISGGGGCACSGGGSTYSTSGGTLTKLTVLYPIPCACTRTGTASPGRTTDDVTHSTNTRASATTRTSSSRYSSSSDSATQSRNGTLTTPPPRTSTHSGSSTLRLPNPSSSSSSSGLYDDGDDTDTDSSSTIVLSGSGSESGSGSTATSSSGRPSMSIVTAAAPGLGRGGLRGRAVLPILESAANLNSNHRVEIALRLFFFFYPILELYQTDRLHSALPSPSKMMPNPHVYGHHQYPQAGAESAWMHQTSHQHQHHAQAVAAAAAANVAQQQHYNRLAGAHNAVGALAAQAHAHGGVVGAAAGPQDVAALESTVSEDNRRTLQYIADLLNENTREAALLELSKKREQVPELALILWHSFGVMTSLLQEIISVYNLLSPSQLTAAASNRVCNALALLQCVASHNETRTLFLNAHIPLYLYPFLNTTSKSRPFEYLRLTSLGVIGALVKNDSSEVINFLLTTEIIPLCLRIMETGSELSKTVAIFIVQKILLDDNGLNYICATYERFYAVGTVLSNMVAQLVEQQTARLLKHVVRCFLRLSDNARAREALRQCLPQPLRDQTFSAVLRDDAATKRCLAQLLINLSDNSMEPAQPQTQGQPQQQQWTGTVPGQPAVPVIVVNDASTDTGSGIASSGISSSNGTSTPNSSVFGSGSGSGTQRPNSVPPAAYGPATTATTAPANNLVDGIAPRPSSAMSSAGVVRPNLPTINPAAQQPAVGRSNSGGLGYGGFAQGHGHAGGDHGLFNPYLWPYSSRIGQAPATAAAAANLTTTGTMPTMMPPSFSRTNTAAPVANANTNGNNDGNLPAANAANTTTVNNQQQQQQRREHSEPVFGSVAAGKFMDGGYWGPYVNNA</sequence>
<gene>
    <name evidence="4" type="ORF">VTJ49DRAFT_5719</name>
</gene>
<feature type="region of interest" description="Disordered" evidence="2">
    <location>
        <begin position="641"/>
        <end position="691"/>
    </location>
</feature>
<dbReference type="Pfam" id="PF04078">
    <property type="entry name" value="Rcd1"/>
    <property type="match status" value="1"/>
</dbReference>
<proteinExistence type="inferred from homology"/>
<feature type="compositionally biased region" description="Low complexity" evidence="2">
    <location>
        <begin position="510"/>
        <end position="526"/>
    </location>
</feature>
<dbReference type="Gene3D" id="3.90.280.10">
    <property type="entry name" value="PEBP-like"/>
    <property type="match status" value="1"/>
</dbReference>
<evidence type="ECO:0000256" key="2">
    <source>
        <dbReference type="SAM" id="MobiDB-lite"/>
    </source>
</evidence>
<feature type="compositionally biased region" description="Acidic residues" evidence="2">
    <location>
        <begin position="662"/>
        <end position="673"/>
    </location>
</feature>
<feature type="compositionally biased region" description="Low complexity" evidence="2">
    <location>
        <begin position="377"/>
        <end position="390"/>
    </location>
</feature>
<feature type="compositionally biased region" description="Low complexity" evidence="2">
    <location>
        <begin position="921"/>
        <end position="939"/>
    </location>
</feature>
<dbReference type="InterPro" id="IPR007216">
    <property type="entry name" value="CNOT9"/>
</dbReference>
<feature type="region of interest" description="Disordered" evidence="2">
    <location>
        <begin position="300"/>
        <end position="435"/>
    </location>
</feature>
<feature type="signal peptide" evidence="3">
    <location>
        <begin position="1"/>
        <end position="26"/>
    </location>
</feature>
<feature type="compositionally biased region" description="Polar residues" evidence="2">
    <location>
        <begin position="306"/>
        <end position="328"/>
    </location>
</feature>
<feature type="compositionally biased region" description="Low complexity" evidence="2">
    <location>
        <begin position="761"/>
        <end position="781"/>
    </location>
</feature>
<dbReference type="InterPro" id="IPR016024">
    <property type="entry name" value="ARM-type_fold"/>
</dbReference>
<feature type="region of interest" description="Disordered" evidence="2">
    <location>
        <begin position="510"/>
        <end position="591"/>
    </location>
</feature>
<comment type="similarity">
    <text evidence="1">Belongs to the CNOT9 family.</text>
</comment>
<feature type="region of interest" description="Disordered" evidence="2">
    <location>
        <begin position="1608"/>
        <end position="1627"/>
    </location>
</feature>
<accession>A0ABR3VKG1</accession>
<feature type="compositionally biased region" description="Low complexity" evidence="2">
    <location>
        <begin position="1484"/>
        <end position="1499"/>
    </location>
</feature>
<protein>
    <recommendedName>
        <fullName evidence="6">Cell differentiation protein rcd1</fullName>
    </recommendedName>
</protein>
<feature type="compositionally biased region" description="Low complexity" evidence="2">
    <location>
        <begin position="1445"/>
        <end position="1470"/>
    </location>
</feature>
<feature type="region of interest" description="Disordered" evidence="2">
    <location>
        <begin position="859"/>
        <end position="977"/>
    </location>
</feature>
<feature type="region of interest" description="Disordered" evidence="2">
    <location>
        <begin position="244"/>
        <end position="263"/>
    </location>
</feature>
<evidence type="ECO:0000313" key="4">
    <source>
        <dbReference type="EMBL" id="KAL1842241.1"/>
    </source>
</evidence>
<feature type="region of interest" description="Disordered" evidence="2">
    <location>
        <begin position="1407"/>
        <end position="1431"/>
    </location>
</feature>
<dbReference type="EMBL" id="JAZGSY010000049">
    <property type="protein sequence ID" value="KAL1842241.1"/>
    <property type="molecule type" value="Genomic_DNA"/>
</dbReference>
<dbReference type="PANTHER" id="PTHR12262">
    <property type="entry name" value="CCR4-NOT TRANSCRIPTION COMPLEX SUBUNIT 9"/>
    <property type="match status" value="1"/>
</dbReference>
<feature type="compositionally biased region" description="Low complexity" evidence="2">
    <location>
        <begin position="876"/>
        <end position="904"/>
    </location>
</feature>
<organism evidence="4 5">
    <name type="scientific">Humicola insolens</name>
    <name type="common">Soft-rot fungus</name>
    <dbReference type="NCBI Taxonomy" id="85995"/>
    <lineage>
        <taxon>Eukaryota</taxon>
        <taxon>Fungi</taxon>
        <taxon>Dikarya</taxon>
        <taxon>Ascomycota</taxon>
        <taxon>Pezizomycotina</taxon>
        <taxon>Sordariomycetes</taxon>
        <taxon>Sordariomycetidae</taxon>
        <taxon>Sordariales</taxon>
        <taxon>Chaetomiaceae</taxon>
        <taxon>Mycothermus</taxon>
    </lineage>
</organism>
<keyword evidence="5" id="KW-1185">Reference proteome</keyword>
<dbReference type="Gene3D" id="1.25.10.10">
    <property type="entry name" value="Leucine-rich Repeat Variant"/>
    <property type="match status" value="1"/>
</dbReference>
<feature type="compositionally biased region" description="Polar residues" evidence="2">
    <location>
        <begin position="905"/>
        <end position="920"/>
    </location>
</feature>
<keyword evidence="3" id="KW-0732">Signal</keyword>
<feature type="compositionally biased region" description="Low complexity" evidence="2">
    <location>
        <begin position="676"/>
        <end position="690"/>
    </location>
</feature>
<evidence type="ECO:0000313" key="5">
    <source>
        <dbReference type="Proteomes" id="UP001583172"/>
    </source>
</evidence>
<feature type="compositionally biased region" description="Low complexity" evidence="2">
    <location>
        <begin position="1412"/>
        <end position="1431"/>
    </location>
</feature>
<feature type="chain" id="PRO_5046932898" description="Cell differentiation protein rcd1" evidence="3">
    <location>
        <begin position="27"/>
        <end position="1672"/>
    </location>
</feature>
<dbReference type="SUPFAM" id="SSF48371">
    <property type="entry name" value="ARM repeat"/>
    <property type="match status" value="1"/>
</dbReference>
<dbReference type="InterPro" id="IPR036610">
    <property type="entry name" value="PEBP-like_sf"/>
</dbReference>
<reference evidence="4 5" key="1">
    <citation type="journal article" date="2024" name="Commun. Biol.">
        <title>Comparative genomic analysis of thermophilic fungi reveals convergent evolutionary adaptations and gene losses.</title>
        <authorList>
            <person name="Steindorff A.S."/>
            <person name="Aguilar-Pontes M.V."/>
            <person name="Robinson A.J."/>
            <person name="Andreopoulos B."/>
            <person name="LaButti K."/>
            <person name="Kuo A."/>
            <person name="Mondo S."/>
            <person name="Riley R."/>
            <person name="Otillar R."/>
            <person name="Haridas S."/>
            <person name="Lipzen A."/>
            <person name="Grimwood J."/>
            <person name="Schmutz J."/>
            <person name="Clum A."/>
            <person name="Reid I.D."/>
            <person name="Moisan M.C."/>
            <person name="Butler G."/>
            <person name="Nguyen T.T.M."/>
            <person name="Dewar K."/>
            <person name="Conant G."/>
            <person name="Drula E."/>
            <person name="Henrissat B."/>
            <person name="Hansel C."/>
            <person name="Singer S."/>
            <person name="Hutchinson M.I."/>
            <person name="de Vries R.P."/>
            <person name="Natvig D.O."/>
            <person name="Powell A.J."/>
            <person name="Tsang A."/>
            <person name="Grigoriev I.V."/>
        </authorList>
    </citation>
    <scope>NUCLEOTIDE SEQUENCE [LARGE SCALE GENOMIC DNA]</scope>
    <source>
        <strain evidence="4 5">CBS 620.91</strain>
    </source>
</reference>
<feature type="compositionally biased region" description="Low complexity" evidence="2">
    <location>
        <begin position="410"/>
        <end position="428"/>
    </location>
</feature>
<dbReference type="InterPro" id="IPR011989">
    <property type="entry name" value="ARM-like"/>
</dbReference>
<feature type="region of interest" description="Disordered" evidence="2">
    <location>
        <begin position="1445"/>
        <end position="1517"/>
    </location>
</feature>
<feature type="compositionally biased region" description="Low complexity" evidence="2">
    <location>
        <begin position="578"/>
        <end position="591"/>
    </location>
</feature>
<name>A0ABR3VKG1_HUMIN</name>
<feature type="compositionally biased region" description="Acidic residues" evidence="2">
    <location>
        <begin position="782"/>
        <end position="809"/>
    </location>
</feature>
<comment type="caution">
    <text evidence="4">The sequence shown here is derived from an EMBL/GenBank/DDBJ whole genome shotgun (WGS) entry which is preliminary data.</text>
</comment>
<feature type="compositionally biased region" description="Low complexity" evidence="2">
    <location>
        <begin position="948"/>
        <end position="977"/>
    </location>
</feature>
<evidence type="ECO:0000256" key="1">
    <source>
        <dbReference type="ARBA" id="ARBA00006385"/>
    </source>
</evidence>
<feature type="compositionally biased region" description="Polar residues" evidence="2">
    <location>
        <begin position="244"/>
        <end position="258"/>
    </location>
</feature>
<feature type="compositionally biased region" description="Low complexity" evidence="2">
    <location>
        <begin position="533"/>
        <end position="564"/>
    </location>
</feature>